<evidence type="ECO:0000256" key="5">
    <source>
        <dbReference type="ARBA" id="ARBA00022729"/>
    </source>
</evidence>
<feature type="chain" id="PRO_5035950094" description="Cation/H+ exchanger transmembrane domain-containing protein" evidence="11">
    <location>
        <begin position="17"/>
        <end position="386"/>
    </location>
</feature>
<evidence type="ECO:0000256" key="9">
    <source>
        <dbReference type="SAM" id="MobiDB-lite"/>
    </source>
</evidence>
<dbReference type="InterPro" id="IPR045158">
    <property type="entry name" value="KEA4/5/6-like"/>
</dbReference>
<evidence type="ECO:0000256" key="7">
    <source>
        <dbReference type="ARBA" id="ARBA00023065"/>
    </source>
</evidence>
<feature type="signal peptide" evidence="11">
    <location>
        <begin position="1"/>
        <end position="16"/>
    </location>
</feature>
<feature type="transmembrane region" description="Helical" evidence="10">
    <location>
        <begin position="353"/>
        <end position="374"/>
    </location>
</feature>
<feature type="domain" description="Cation/H+ exchanger transmembrane" evidence="12">
    <location>
        <begin position="187"/>
        <end position="374"/>
    </location>
</feature>
<feature type="transmembrane region" description="Helical" evidence="10">
    <location>
        <begin position="181"/>
        <end position="198"/>
    </location>
</feature>
<keyword evidence="3" id="KW-0050">Antiport</keyword>
<dbReference type="Proteomes" id="UP000708148">
    <property type="component" value="Unassembled WGS sequence"/>
</dbReference>
<keyword evidence="8 10" id="KW-0472">Membrane</keyword>
<organism evidence="13 14">
    <name type="scientific">Ostreobium quekettii</name>
    <dbReference type="NCBI Taxonomy" id="121088"/>
    <lineage>
        <taxon>Eukaryota</taxon>
        <taxon>Viridiplantae</taxon>
        <taxon>Chlorophyta</taxon>
        <taxon>core chlorophytes</taxon>
        <taxon>Ulvophyceae</taxon>
        <taxon>TCBD clade</taxon>
        <taxon>Bryopsidales</taxon>
        <taxon>Ostreobineae</taxon>
        <taxon>Ostreobiaceae</taxon>
        <taxon>Ostreobium</taxon>
    </lineage>
</organism>
<keyword evidence="6 10" id="KW-1133">Transmembrane helix</keyword>
<feature type="non-terminal residue" evidence="13">
    <location>
        <position position="1"/>
    </location>
</feature>
<keyword evidence="7" id="KW-0406">Ion transport</keyword>
<evidence type="ECO:0000256" key="6">
    <source>
        <dbReference type="ARBA" id="ARBA00022989"/>
    </source>
</evidence>
<comment type="caution">
    <text evidence="13">The sequence shown here is derived from an EMBL/GenBank/DDBJ whole genome shotgun (WGS) entry which is preliminary data.</text>
</comment>
<sequence length="386" mass="40394">MGPALACLLLAAAALAADDLAGPEVPMGGIGTSGARRGNGTKQAATVGEIVGEKVEDAIKEEFRGEVAEAERDKGKNFNQTANKSDVRGEWVEYAAIWAQLETVIKVPGHKPKVSNDSIEVSADGNLRPVGNGSGTNATDATDVEENDVDRIIDKQDNEYVLSTPKHFAALTLDPRLIKDLTILITTAAAIGMVFEAIGQPVINGYLIAGAIVGPGGLMLIKELVQVESLSQLGVQFLLFYLGMEFSVFKMRVVGGVALMGGLIEASIFVGGAALLAAIFGGVMAQGIFLGALISMSSTSVVVKVLEASHSTATQYGQITIGTLILQDCTVGVMFAMLPILSGKYGGDEVETTMAIATVLTKLAFSVTMAVVIARTMLPYMVRILV</sequence>
<evidence type="ECO:0000256" key="11">
    <source>
        <dbReference type="SAM" id="SignalP"/>
    </source>
</evidence>
<dbReference type="InterPro" id="IPR038770">
    <property type="entry name" value="Na+/solute_symporter_sf"/>
</dbReference>
<dbReference type="InterPro" id="IPR006153">
    <property type="entry name" value="Cation/H_exchanger_TM"/>
</dbReference>
<keyword evidence="14" id="KW-1185">Reference proteome</keyword>
<feature type="transmembrane region" description="Helical" evidence="10">
    <location>
        <begin position="256"/>
        <end position="281"/>
    </location>
</feature>
<feature type="transmembrane region" description="Helical" evidence="10">
    <location>
        <begin position="233"/>
        <end position="249"/>
    </location>
</feature>
<evidence type="ECO:0000313" key="14">
    <source>
        <dbReference type="Proteomes" id="UP000708148"/>
    </source>
</evidence>
<evidence type="ECO:0000256" key="1">
    <source>
        <dbReference type="ARBA" id="ARBA00004141"/>
    </source>
</evidence>
<evidence type="ECO:0000256" key="10">
    <source>
        <dbReference type="SAM" id="Phobius"/>
    </source>
</evidence>
<feature type="transmembrane region" description="Helical" evidence="10">
    <location>
        <begin position="287"/>
        <end position="307"/>
    </location>
</feature>
<dbReference type="PANTHER" id="PTHR16254:SF14">
    <property type="entry name" value="TRANSMEMBRANE AND COILED-COIL DOMAIN-CONTAINING PROTEIN 3"/>
    <property type="match status" value="1"/>
</dbReference>
<evidence type="ECO:0000256" key="2">
    <source>
        <dbReference type="ARBA" id="ARBA00022448"/>
    </source>
</evidence>
<dbReference type="PANTHER" id="PTHR16254">
    <property type="entry name" value="POTASSIUM/PROTON ANTIPORTER-RELATED"/>
    <property type="match status" value="1"/>
</dbReference>
<evidence type="ECO:0000256" key="8">
    <source>
        <dbReference type="ARBA" id="ARBA00023136"/>
    </source>
</evidence>
<feature type="transmembrane region" description="Helical" evidence="10">
    <location>
        <begin position="319"/>
        <end position="341"/>
    </location>
</feature>
<feature type="region of interest" description="Disordered" evidence="9">
    <location>
        <begin position="122"/>
        <end position="141"/>
    </location>
</feature>
<dbReference type="EMBL" id="CAJHUC010002704">
    <property type="protein sequence ID" value="CAD7704226.1"/>
    <property type="molecule type" value="Genomic_DNA"/>
</dbReference>
<dbReference type="GO" id="GO:0015386">
    <property type="term" value="F:potassium:proton antiporter activity"/>
    <property type="evidence" value="ECO:0007669"/>
    <property type="project" value="InterPro"/>
</dbReference>
<proteinExistence type="predicted"/>
<reference evidence="13" key="1">
    <citation type="submission" date="2020-12" db="EMBL/GenBank/DDBJ databases">
        <authorList>
            <person name="Iha C."/>
        </authorList>
    </citation>
    <scope>NUCLEOTIDE SEQUENCE</scope>
</reference>
<gene>
    <name evidence="13" type="ORF">OSTQU699_LOCUS9582</name>
</gene>
<name>A0A8S1JDE8_9CHLO</name>
<dbReference type="Pfam" id="PF00999">
    <property type="entry name" value="Na_H_Exchanger"/>
    <property type="match status" value="1"/>
</dbReference>
<dbReference type="OrthoDB" id="1654420at2759"/>
<dbReference type="GO" id="GO:0016020">
    <property type="term" value="C:membrane"/>
    <property type="evidence" value="ECO:0007669"/>
    <property type="project" value="UniProtKB-SubCell"/>
</dbReference>
<evidence type="ECO:0000256" key="3">
    <source>
        <dbReference type="ARBA" id="ARBA00022449"/>
    </source>
</evidence>
<dbReference type="AlphaFoldDB" id="A0A8S1JDE8"/>
<keyword evidence="2" id="KW-0813">Transport</keyword>
<evidence type="ECO:0000259" key="12">
    <source>
        <dbReference type="Pfam" id="PF00999"/>
    </source>
</evidence>
<feature type="transmembrane region" description="Helical" evidence="10">
    <location>
        <begin position="205"/>
        <end position="221"/>
    </location>
</feature>
<evidence type="ECO:0000256" key="4">
    <source>
        <dbReference type="ARBA" id="ARBA00022692"/>
    </source>
</evidence>
<comment type="subcellular location">
    <subcellularLocation>
        <location evidence="1">Membrane</location>
        <topology evidence="1">Multi-pass membrane protein</topology>
    </subcellularLocation>
</comment>
<accession>A0A8S1JDE8</accession>
<keyword evidence="4 10" id="KW-0812">Transmembrane</keyword>
<evidence type="ECO:0000313" key="13">
    <source>
        <dbReference type="EMBL" id="CAD7704226.1"/>
    </source>
</evidence>
<keyword evidence="5 11" id="KW-0732">Signal</keyword>
<protein>
    <recommendedName>
        <fullName evidence="12">Cation/H+ exchanger transmembrane domain-containing protein</fullName>
    </recommendedName>
</protein>
<dbReference type="Gene3D" id="1.20.1530.20">
    <property type="match status" value="1"/>
</dbReference>